<dbReference type="Pfam" id="PF03096">
    <property type="entry name" value="Ndr"/>
    <property type="match status" value="1"/>
</dbReference>
<evidence type="ECO:0000313" key="3">
    <source>
        <dbReference type="Proteomes" id="UP000663881"/>
    </source>
</evidence>
<dbReference type="PANTHER" id="PTHR11034">
    <property type="entry name" value="N-MYC DOWNSTREAM REGULATED"/>
    <property type="match status" value="1"/>
</dbReference>
<name>A0A820GX77_9BILA</name>
<evidence type="ECO:0000313" key="2">
    <source>
        <dbReference type="EMBL" id="CAF4284396.1"/>
    </source>
</evidence>
<reference evidence="2" key="1">
    <citation type="submission" date="2021-02" db="EMBL/GenBank/DDBJ databases">
        <authorList>
            <person name="Nowell W R."/>
        </authorList>
    </citation>
    <scope>NUCLEOTIDE SEQUENCE</scope>
</reference>
<sequence>SKMYGLILINGVSRGINYFEGFTLKWPTKDMPQTTWTDPLLTYLIWYHLGFETQTAHPDLVQSLRRHLEENVNAKNVIKLLNSFLKRTPIIMERPNETNKNTNPPITLTCTIMHITGFTSPHKDDVIDTNDKCDPTKSSYVEFSDCGGAVLDEQPAKTAEAIRLFLQGLGHISHMSIPKYSIANRVAEQAAENKRRNGSLGRISRRGSAPFDSVDSGLYRCDSQEDDNVGDDYYGHELQLRVDSFDDRNVKL</sequence>
<accession>A0A820GX77</accession>
<comment type="caution">
    <text evidence="2">The sequence shown here is derived from an EMBL/GenBank/DDBJ whole genome shotgun (WGS) entry which is preliminary data.</text>
</comment>
<dbReference type="Proteomes" id="UP000663881">
    <property type="component" value="Unassembled WGS sequence"/>
</dbReference>
<feature type="non-terminal residue" evidence="2">
    <location>
        <position position="1"/>
    </location>
</feature>
<gene>
    <name evidence="2" type="ORF">OKA104_LOCUS45366</name>
</gene>
<protein>
    <submittedName>
        <fullName evidence="2">Uncharacterized protein</fullName>
    </submittedName>
</protein>
<dbReference type="InterPro" id="IPR004142">
    <property type="entry name" value="NDRG"/>
</dbReference>
<evidence type="ECO:0000256" key="1">
    <source>
        <dbReference type="ARBA" id="ARBA00005598"/>
    </source>
</evidence>
<dbReference type="InterPro" id="IPR029058">
    <property type="entry name" value="AB_hydrolase_fold"/>
</dbReference>
<proteinExistence type="inferred from homology"/>
<dbReference type="EMBL" id="CAJOAY010014951">
    <property type="protein sequence ID" value="CAF4284396.1"/>
    <property type="molecule type" value="Genomic_DNA"/>
</dbReference>
<comment type="similarity">
    <text evidence="1">Belongs to the NDRG family.</text>
</comment>
<dbReference type="Gene3D" id="3.40.50.1820">
    <property type="entry name" value="alpha/beta hydrolase"/>
    <property type="match status" value="1"/>
</dbReference>
<organism evidence="2 3">
    <name type="scientific">Adineta steineri</name>
    <dbReference type="NCBI Taxonomy" id="433720"/>
    <lineage>
        <taxon>Eukaryota</taxon>
        <taxon>Metazoa</taxon>
        <taxon>Spiralia</taxon>
        <taxon>Gnathifera</taxon>
        <taxon>Rotifera</taxon>
        <taxon>Eurotatoria</taxon>
        <taxon>Bdelloidea</taxon>
        <taxon>Adinetida</taxon>
        <taxon>Adinetidae</taxon>
        <taxon>Adineta</taxon>
    </lineage>
</organism>
<dbReference type="AlphaFoldDB" id="A0A820GX77"/>